<comment type="function">
    <text evidence="10">Catalyzes the transfer of pyrophosphate from adenosine triphosphate (ATP) to 6-hydroxymethyl-7,8-dihydropterin, an enzymatic step in folate biosynthesis pathway.</text>
</comment>
<dbReference type="InterPro" id="IPR035907">
    <property type="entry name" value="Hppk_sf"/>
</dbReference>
<sequence>MTAPPADLRRAYVGLGSNVAPASHLRRALDELTVRFGPIERSPVCSSAAVGYDGPDYWNLCVGFDTSLTAAALVARLKAMERRLGRAAGELRLAPKSIDADLLLLGDLRSSSPPLPHPEILTRAYVLGPLAMLAPERILPGHETTVGELWKNFPGADALTVLRPDPL</sequence>
<dbReference type="STRING" id="713585.THITH_15515"/>
<keyword evidence="15" id="KW-1185">Reference proteome</keyword>
<dbReference type="RefSeq" id="WP_006746985.1">
    <property type="nucleotide sequence ID" value="NZ_CP007029.1"/>
</dbReference>
<protein>
    <recommendedName>
        <fullName evidence="4">2-amino-4-hydroxy-6-hydroxymethyldihydropteridine pyrophosphokinase</fullName>
        <ecNumber evidence="3">2.7.6.3</ecNumber>
    </recommendedName>
    <alternativeName>
        <fullName evidence="11">6-hydroxymethyl-7,8-dihydropterin pyrophosphokinase</fullName>
    </alternativeName>
    <alternativeName>
        <fullName evidence="12">7,8-dihydro-6-hydroxymethylpterin-pyrophosphokinase</fullName>
    </alternativeName>
</protein>
<proteinExistence type="inferred from homology"/>
<dbReference type="AlphaFoldDB" id="W0DQB8"/>
<dbReference type="OrthoDB" id="9790168at2"/>
<comment type="similarity">
    <text evidence="2">Belongs to the HPPK family.</text>
</comment>
<evidence type="ECO:0000256" key="4">
    <source>
        <dbReference type="ARBA" id="ARBA00016218"/>
    </source>
</evidence>
<dbReference type="EC" id="2.7.6.3" evidence="3"/>
<evidence type="ECO:0000256" key="2">
    <source>
        <dbReference type="ARBA" id="ARBA00005810"/>
    </source>
</evidence>
<name>W0DQB8_9GAMM</name>
<evidence type="ECO:0000256" key="12">
    <source>
        <dbReference type="ARBA" id="ARBA00033413"/>
    </source>
</evidence>
<keyword evidence="8" id="KW-0067">ATP-binding</keyword>
<evidence type="ECO:0000256" key="9">
    <source>
        <dbReference type="ARBA" id="ARBA00022909"/>
    </source>
</evidence>
<dbReference type="GO" id="GO:0016301">
    <property type="term" value="F:kinase activity"/>
    <property type="evidence" value="ECO:0007669"/>
    <property type="project" value="UniProtKB-KW"/>
</dbReference>
<evidence type="ECO:0000313" key="14">
    <source>
        <dbReference type="EMBL" id="AHE99452.1"/>
    </source>
</evidence>
<dbReference type="InterPro" id="IPR000550">
    <property type="entry name" value="Hppk"/>
</dbReference>
<dbReference type="Proteomes" id="UP000005289">
    <property type="component" value="Chromosome"/>
</dbReference>
<evidence type="ECO:0000256" key="1">
    <source>
        <dbReference type="ARBA" id="ARBA00005051"/>
    </source>
</evidence>
<evidence type="ECO:0000256" key="3">
    <source>
        <dbReference type="ARBA" id="ARBA00013253"/>
    </source>
</evidence>
<keyword evidence="6" id="KW-0547">Nucleotide-binding</keyword>
<keyword evidence="7 14" id="KW-0418">Kinase</keyword>
<dbReference type="GO" id="GO:0003848">
    <property type="term" value="F:2-amino-4-hydroxy-6-hydroxymethyldihydropteridine diphosphokinase activity"/>
    <property type="evidence" value="ECO:0007669"/>
    <property type="project" value="UniProtKB-EC"/>
</dbReference>
<evidence type="ECO:0000256" key="6">
    <source>
        <dbReference type="ARBA" id="ARBA00022741"/>
    </source>
</evidence>
<accession>W0DQB8</accession>
<evidence type="ECO:0000256" key="8">
    <source>
        <dbReference type="ARBA" id="ARBA00022840"/>
    </source>
</evidence>
<evidence type="ECO:0000313" key="15">
    <source>
        <dbReference type="Proteomes" id="UP000005289"/>
    </source>
</evidence>
<dbReference type="Pfam" id="PF01288">
    <property type="entry name" value="HPPK"/>
    <property type="match status" value="1"/>
</dbReference>
<evidence type="ECO:0000256" key="11">
    <source>
        <dbReference type="ARBA" id="ARBA00029766"/>
    </source>
</evidence>
<dbReference type="GO" id="GO:0046654">
    <property type="term" value="P:tetrahydrofolate biosynthetic process"/>
    <property type="evidence" value="ECO:0007669"/>
    <property type="project" value="UniProtKB-UniPathway"/>
</dbReference>
<dbReference type="PANTHER" id="PTHR43071">
    <property type="entry name" value="2-AMINO-4-HYDROXY-6-HYDROXYMETHYLDIHYDROPTERIDINE PYROPHOSPHOKINASE"/>
    <property type="match status" value="1"/>
</dbReference>
<evidence type="ECO:0000256" key="7">
    <source>
        <dbReference type="ARBA" id="ARBA00022777"/>
    </source>
</evidence>
<organism evidence="14 15">
    <name type="scientific">Thioalkalivibrio paradoxus ARh 1</name>
    <dbReference type="NCBI Taxonomy" id="713585"/>
    <lineage>
        <taxon>Bacteria</taxon>
        <taxon>Pseudomonadati</taxon>
        <taxon>Pseudomonadota</taxon>
        <taxon>Gammaproteobacteria</taxon>
        <taxon>Chromatiales</taxon>
        <taxon>Ectothiorhodospiraceae</taxon>
        <taxon>Thioalkalivibrio</taxon>
    </lineage>
</organism>
<dbReference type="NCBIfam" id="TIGR01498">
    <property type="entry name" value="folK"/>
    <property type="match status" value="1"/>
</dbReference>
<reference evidence="14 15" key="1">
    <citation type="submission" date="2013-12" db="EMBL/GenBank/DDBJ databases">
        <authorList>
            <consortium name="DOE Joint Genome Institute"/>
            <person name="Muyzer G."/>
            <person name="Huntemann M."/>
            <person name="Han J."/>
            <person name="Chen A."/>
            <person name="Kyrpides N."/>
            <person name="Mavromatis K."/>
            <person name="Markowitz V."/>
            <person name="Palaniappan K."/>
            <person name="Ivanova N."/>
            <person name="Schaumberg A."/>
            <person name="Pati A."/>
            <person name="Liolios K."/>
            <person name="Nordberg H.P."/>
            <person name="Cantor M.N."/>
            <person name="Hua S.X."/>
            <person name="Woyke T."/>
        </authorList>
    </citation>
    <scope>NUCLEOTIDE SEQUENCE [LARGE SCALE GENOMIC DNA]</scope>
    <source>
        <strain evidence="14 15">ARh 1</strain>
    </source>
</reference>
<keyword evidence="5" id="KW-0808">Transferase</keyword>
<feature type="domain" description="7,8-dihydro-6-hydroxymethylpterin-pyrophosphokinase" evidence="13">
    <location>
        <begin position="12"/>
        <end position="135"/>
    </location>
</feature>
<comment type="pathway">
    <text evidence="1">Cofactor biosynthesis; tetrahydrofolate biosynthesis; 2-amino-4-hydroxy-6-hydroxymethyl-7,8-dihydropteridine diphosphate from 7,8-dihydroneopterin triphosphate: step 4/4.</text>
</comment>
<dbReference type="GO" id="GO:0005524">
    <property type="term" value="F:ATP binding"/>
    <property type="evidence" value="ECO:0007669"/>
    <property type="project" value="UniProtKB-KW"/>
</dbReference>
<gene>
    <name evidence="14" type="ORF">THITH_15515</name>
</gene>
<dbReference type="EMBL" id="CP007029">
    <property type="protein sequence ID" value="AHE99452.1"/>
    <property type="molecule type" value="Genomic_DNA"/>
</dbReference>
<dbReference type="UniPathway" id="UPA00077">
    <property type="reaction ID" value="UER00155"/>
</dbReference>
<dbReference type="PANTHER" id="PTHR43071:SF1">
    <property type="entry name" value="2-AMINO-4-HYDROXY-6-HYDROXYMETHYLDIHYDROPTERIDINE PYROPHOSPHOKINASE"/>
    <property type="match status" value="1"/>
</dbReference>
<dbReference type="Gene3D" id="3.30.70.560">
    <property type="entry name" value="7,8-Dihydro-6-hydroxymethylpterin-pyrophosphokinase HPPK"/>
    <property type="match status" value="1"/>
</dbReference>
<evidence type="ECO:0000256" key="10">
    <source>
        <dbReference type="ARBA" id="ARBA00029409"/>
    </source>
</evidence>
<dbReference type="HOGENOM" id="CLU_097916_2_2_6"/>
<dbReference type="GO" id="GO:0046656">
    <property type="term" value="P:folic acid biosynthetic process"/>
    <property type="evidence" value="ECO:0007669"/>
    <property type="project" value="UniProtKB-KW"/>
</dbReference>
<evidence type="ECO:0000256" key="5">
    <source>
        <dbReference type="ARBA" id="ARBA00022679"/>
    </source>
</evidence>
<dbReference type="SUPFAM" id="SSF55083">
    <property type="entry name" value="6-hydroxymethyl-7,8-dihydropterin pyrophosphokinase, HPPK"/>
    <property type="match status" value="1"/>
</dbReference>
<evidence type="ECO:0000259" key="13">
    <source>
        <dbReference type="Pfam" id="PF01288"/>
    </source>
</evidence>
<keyword evidence="9" id="KW-0289">Folate biosynthesis</keyword>
<dbReference type="KEGG" id="tti:THITH_15515"/>